<feature type="region of interest" description="Disordered" evidence="1">
    <location>
        <begin position="275"/>
        <end position="366"/>
    </location>
</feature>
<keyword evidence="3" id="KW-1185">Reference proteome</keyword>
<name>A0A493SV75_ANAPP</name>
<organism evidence="2 3">
    <name type="scientific">Anas platyrhynchos platyrhynchos</name>
    <name type="common">Northern mallard</name>
    <dbReference type="NCBI Taxonomy" id="8840"/>
    <lineage>
        <taxon>Eukaryota</taxon>
        <taxon>Metazoa</taxon>
        <taxon>Chordata</taxon>
        <taxon>Craniata</taxon>
        <taxon>Vertebrata</taxon>
        <taxon>Euteleostomi</taxon>
        <taxon>Archelosauria</taxon>
        <taxon>Archosauria</taxon>
        <taxon>Dinosauria</taxon>
        <taxon>Saurischia</taxon>
        <taxon>Theropoda</taxon>
        <taxon>Coelurosauria</taxon>
        <taxon>Aves</taxon>
        <taxon>Neognathae</taxon>
        <taxon>Galloanserae</taxon>
        <taxon>Anseriformes</taxon>
        <taxon>Anatidae</taxon>
        <taxon>Anatinae</taxon>
        <taxon>Anas</taxon>
    </lineage>
</organism>
<feature type="compositionally biased region" description="Low complexity" evidence="1">
    <location>
        <begin position="299"/>
        <end position="317"/>
    </location>
</feature>
<evidence type="ECO:0000313" key="2">
    <source>
        <dbReference type="Ensembl" id="ENSAPLP00000017504.1"/>
    </source>
</evidence>
<dbReference type="AlphaFoldDB" id="A0A493SV75"/>
<dbReference type="Ensembl" id="ENSAPLT00000037544.1">
    <property type="protein sequence ID" value="ENSAPLP00000017504.1"/>
    <property type="gene ID" value="ENSAPLG00000017838.1"/>
</dbReference>
<reference evidence="2" key="2">
    <citation type="submission" date="2025-08" db="UniProtKB">
        <authorList>
            <consortium name="Ensembl"/>
        </authorList>
    </citation>
    <scope>IDENTIFICATION</scope>
</reference>
<proteinExistence type="predicted"/>
<dbReference type="Proteomes" id="UP000016666">
    <property type="component" value="Unassembled WGS sequence"/>
</dbReference>
<protein>
    <submittedName>
        <fullName evidence="2">Uncharacterized protein</fullName>
    </submittedName>
</protein>
<reference evidence="2" key="3">
    <citation type="submission" date="2025-09" db="UniProtKB">
        <authorList>
            <consortium name="Ensembl"/>
        </authorList>
    </citation>
    <scope>IDENTIFICATION</scope>
</reference>
<feature type="region of interest" description="Disordered" evidence="1">
    <location>
        <begin position="435"/>
        <end position="456"/>
    </location>
</feature>
<accession>A0A493SV75</accession>
<feature type="compositionally biased region" description="Low complexity" evidence="1">
    <location>
        <begin position="275"/>
        <end position="286"/>
    </location>
</feature>
<evidence type="ECO:0000313" key="3">
    <source>
        <dbReference type="Proteomes" id="UP000016666"/>
    </source>
</evidence>
<reference evidence="3" key="1">
    <citation type="submission" date="2017-10" db="EMBL/GenBank/DDBJ databases">
        <title>A new Pekin duck reference genome.</title>
        <authorList>
            <person name="Hou Z.-C."/>
            <person name="Zhou Z.-K."/>
            <person name="Zhu F."/>
            <person name="Hou S.-S."/>
        </authorList>
    </citation>
    <scope>NUCLEOTIDE SEQUENCE [LARGE SCALE GENOMIC DNA]</scope>
</reference>
<sequence>SGRSLPARSLRCHLLGVLLVPPAPFLLTPGPLPTADHQRGGRPVLPAGQLAAAAARRALLALAAGCAGEHLPVLAQGGRVSRVSWGGGGGGGAAVTPPAHTWGFLPSPRLPSWELHHHRCFRTGVGACSPRSHVAASSPFPCSGWFCLTSEALGVEGGGRKQKAQHSGWGWGYSWGLRGGHLIPCTLPPRGCCRCRAGCCGCAAAFPSLLGHSSHFLPPPGSICSEAPLCSAPSRGTALPGQPPTPAVTAGAAHRAWQGAGRACTARGPCAAAPAPDAALSAPSHAGRSPRRAEPPWPSGSSRRWASRAARSPCSCPWSPTRPRTVPAWRRTRPASPGRASTATCRVSGGSNRRTPGGRWRAEPPQPPVLTLVPLLAAAGACPRLTPPPSVAPDVPLGLPPHGLWSRHILQQTLMDEGLRLARLVSHERVGRLSPCLPGKPPGPGEPLGAVGGGSG</sequence>
<evidence type="ECO:0000256" key="1">
    <source>
        <dbReference type="SAM" id="MobiDB-lite"/>
    </source>
</evidence>
<feature type="compositionally biased region" description="Polar residues" evidence="1">
    <location>
        <begin position="339"/>
        <end position="354"/>
    </location>
</feature>